<dbReference type="Proteomes" id="UP000247810">
    <property type="component" value="Unassembled WGS sequence"/>
</dbReference>
<dbReference type="EMBL" id="KZ825950">
    <property type="protein sequence ID" value="PYH91285.1"/>
    <property type="molecule type" value="Genomic_DNA"/>
</dbReference>
<reference evidence="1 2" key="1">
    <citation type="submission" date="2018-02" db="EMBL/GenBank/DDBJ databases">
        <title>The genomes of Aspergillus section Nigri reveals drivers in fungal speciation.</title>
        <authorList>
            <consortium name="DOE Joint Genome Institute"/>
            <person name="Vesth T.C."/>
            <person name="Nybo J."/>
            <person name="Theobald S."/>
            <person name="Brandl J."/>
            <person name="Frisvad J.C."/>
            <person name="Nielsen K.F."/>
            <person name="Lyhne E.K."/>
            <person name="Kogle M.E."/>
            <person name="Kuo A."/>
            <person name="Riley R."/>
            <person name="Clum A."/>
            <person name="Nolan M."/>
            <person name="Lipzen A."/>
            <person name="Salamov A."/>
            <person name="Henrissat B."/>
            <person name="Wiebenga A."/>
            <person name="De vries R.P."/>
            <person name="Grigoriev I.V."/>
            <person name="Mortensen U.H."/>
            <person name="Andersen M.R."/>
            <person name="Baker S.E."/>
        </authorList>
    </citation>
    <scope>NUCLEOTIDE SEQUENCE [LARGE SCALE GENOMIC DNA]</scope>
    <source>
        <strain evidence="1 2">CBS 707.79</strain>
    </source>
</reference>
<name>A0A319D183_9EURO</name>
<accession>A0A319D183</accession>
<dbReference type="VEuPathDB" id="FungiDB:BO71DRAFT_401512"/>
<keyword evidence="2" id="KW-1185">Reference proteome</keyword>
<evidence type="ECO:0000313" key="2">
    <source>
        <dbReference type="Proteomes" id="UP000247810"/>
    </source>
</evidence>
<proteinExistence type="predicted"/>
<evidence type="ECO:0000313" key="1">
    <source>
        <dbReference type="EMBL" id="PYH91285.1"/>
    </source>
</evidence>
<gene>
    <name evidence="1" type="ORF">BO71DRAFT_401512</name>
</gene>
<organism evidence="1 2">
    <name type="scientific">Aspergillus ellipticus CBS 707.79</name>
    <dbReference type="NCBI Taxonomy" id="1448320"/>
    <lineage>
        <taxon>Eukaryota</taxon>
        <taxon>Fungi</taxon>
        <taxon>Dikarya</taxon>
        <taxon>Ascomycota</taxon>
        <taxon>Pezizomycotina</taxon>
        <taxon>Eurotiomycetes</taxon>
        <taxon>Eurotiomycetidae</taxon>
        <taxon>Eurotiales</taxon>
        <taxon>Aspergillaceae</taxon>
        <taxon>Aspergillus</taxon>
        <taxon>Aspergillus subgen. Circumdati</taxon>
    </lineage>
</organism>
<dbReference type="AlphaFoldDB" id="A0A319D183"/>
<sequence>MACPDYRQSGTGIHTSLGISAVHHGYPIIRDPRGFQLTGRAGEQRYLGKVR</sequence>
<protein>
    <submittedName>
        <fullName evidence="1">Uncharacterized protein</fullName>
    </submittedName>
</protein>